<dbReference type="CDD" id="cd19545">
    <property type="entry name" value="FUM14_C_NRPS-like"/>
    <property type="match status" value="1"/>
</dbReference>
<dbReference type="EMBL" id="MU853611">
    <property type="protein sequence ID" value="KAK4141489.1"/>
    <property type="molecule type" value="Genomic_DNA"/>
</dbReference>
<evidence type="ECO:0000313" key="6">
    <source>
        <dbReference type="Proteomes" id="UP001302676"/>
    </source>
</evidence>
<keyword evidence="6" id="KW-1185">Reference proteome</keyword>
<dbReference type="Gene3D" id="2.30.38.10">
    <property type="entry name" value="Luciferase, Domain 3"/>
    <property type="match status" value="1"/>
</dbReference>
<dbReference type="Pfam" id="PF00501">
    <property type="entry name" value="AMP-binding"/>
    <property type="match status" value="2"/>
</dbReference>
<dbReference type="PROSITE" id="PS00012">
    <property type="entry name" value="PHOSPHOPANTETHEINE"/>
    <property type="match status" value="1"/>
</dbReference>
<dbReference type="InterPro" id="IPR042099">
    <property type="entry name" value="ANL_N_sf"/>
</dbReference>
<feature type="domain" description="Carrier" evidence="4">
    <location>
        <begin position="928"/>
        <end position="1007"/>
    </location>
</feature>
<feature type="domain" description="Carrier" evidence="4">
    <location>
        <begin position="1938"/>
        <end position="2012"/>
    </location>
</feature>
<reference evidence="5" key="1">
    <citation type="journal article" date="2023" name="Mol. Phylogenet. Evol.">
        <title>Genome-scale phylogeny and comparative genomics of the fungal order Sordariales.</title>
        <authorList>
            <person name="Hensen N."/>
            <person name="Bonometti L."/>
            <person name="Westerberg I."/>
            <person name="Brannstrom I.O."/>
            <person name="Guillou S."/>
            <person name="Cros-Aarteil S."/>
            <person name="Calhoun S."/>
            <person name="Haridas S."/>
            <person name="Kuo A."/>
            <person name="Mondo S."/>
            <person name="Pangilinan J."/>
            <person name="Riley R."/>
            <person name="LaButti K."/>
            <person name="Andreopoulos B."/>
            <person name="Lipzen A."/>
            <person name="Chen C."/>
            <person name="Yan M."/>
            <person name="Daum C."/>
            <person name="Ng V."/>
            <person name="Clum A."/>
            <person name="Steindorff A."/>
            <person name="Ohm R.A."/>
            <person name="Martin F."/>
            <person name="Silar P."/>
            <person name="Natvig D.O."/>
            <person name="Lalanne C."/>
            <person name="Gautier V."/>
            <person name="Ament-Velasquez S.L."/>
            <person name="Kruys A."/>
            <person name="Hutchinson M.I."/>
            <person name="Powell A.J."/>
            <person name="Barry K."/>
            <person name="Miller A.N."/>
            <person name="Grigoriev I.V."/>
            <person name="Debuchy R."/>
            <person name="Gladieux P."/>
            <person name="Hiltunen Thoren M."/>
            <person name="Johannesson H."/>
        </authorList>
    </citation>
    <scope>NUCLEOTIDE SEQUENCE</scope>
    <source>
        <strain evidence="5">CBS 141.50</strain>
    </source>
</reference>
<dbReference type="InterPro" id="IPR009081">
    <property type="entry name" value="PP-bd_ACP"/>
</dbReference>
<dbReference type="GO" id="GO:0044550">
    <property type="term" value="P:secondary metabolite biosynthetic process"/>
    <property type="evidence" value="ECO:0007669"/>
    <property type="project" value="TreeGrafter"/>
</dbReference>
<gene>
    <name evidence="5" type="ORF">C8A04DRAFT_14076</name>
</gene>
<keyword evidence="3" id="KW-0436">Ligase</keyword>
<dbReference type="Pfam" id="PF00668">
    <property type="entry name" value="Condensation"/>
    <property type="match status" value="2"/>
</dbReference>
<dbReference type="Pfam" id="PF00550">
    <property type="entry name" value="PP-binding"/>
    <property type="match status" value="2"/>
</dbReference>
<evidence type="ECO:0000313" key="5">
    <source>
        <dbReference type="EMBL" id="KAK4141489.1"/>
    </source>
</evidence>
<dbReference type="InterPro" id="IPR006162">
    <property type="entry name" value="Ppantetheine_attach_site"/>
</dbReference>
<dbReference type="GO" id="GO:0016874">
    <property type="term" value="F:ligase activity"/>
    <property type="evidence" value="ECO:0007669"/>
    <property type="project" value="UniProtKB-KW"/>
</dbReference>
<proteinExistence type="predicted"/>
<dbReference type="InterPro" id="IPR045851">
    <property type="entry name" value="AMP-bd_C_sf"/>
</dbReference>
<dbReference type="InterPro" id="IPR036736">
    <property type="entry name" value="ACP-like_sf"/>
</dbReference>
<keyword evidence="2" id="KW-0597">Phosphoprotein</keyword>
<dbReference type="PANTHER" id="PTHR45527">
    <property type="entry name" value="NONRIBOSOMAL PEPTIDE SYNTHETASE"/>
    <property type="match status" value="1"/>
</dbReference>
<organism evidence="5 6">
    <name type="scientific">Dichotomopilus funicola</name>
    <dbReference type="NCBI Taxonomy" id="1934379"/>
    <lineage>
        <taxon>Eukaryota</taxon>
        <taxon>Fungi</taxon>
        <taxon>Dikarya</taxon>
        <taxon>Ascomycota</taxon>
        <taxon>Pezizomycotina</taxon>
        <taxon>Sordariomycetes</taxon>
        <taxon>Sordariomycetidae</taxon>
        <taxon>Sordariales</taxon>
        <taxon>Chaetomiaceae</taxon>
        <taxon>Dichotomopilus</taxon>
    </lineage>
</organism>
<evidence type="ECO:0000256" key="2">
    <source>
        <dbReference type="ARBA" id="ARBA00022553"/>
    </source>
</evidence>
<dbReference type="Gene3D" id="1.10.1200.10">
    <property type="entry name" value="ACP-like"/>
    <property type="match status" value="2"/>
</dbReference>
<dbReference type="Proteomes" id="UP001302676">
    <property type="component" value="Unassembled WGS sequence"/>
</dbReference>
<sequence>MHLIQQQDADAFLGDPFVTVSDLFEEPKLPHAPTFSEIENEFEATAVQKDIVGEAIQWLTSELRLPSYTANLQNIVNAWNTLAAYRELSPGRLAHVTVAARKDGDLQLRLRFRRALIDATSLDHIKLDLFLLLCGIPPQEHIGFPNYTRFLRQTKDSTRSREFWASTLMGAVLRSAVLPREFLGQAIARPRTSVTTIVNPLSLGGDVAISRRTVLELLWAYVLSVHAEADEVVFGTVQRDASFFGSDSCIGCLDQTYLVRLHISGEDSIGDAAAALDAYHGSASAHGFLGLNAMRVHLPEQVPVEAVFNYTQSSNPQCIAPGLKQFPLILTICDAPGPELKLMLTYIADIAKADAEILLEQLVTAIQSVSVKPDLANTPLQDIDLVSAAERAVALTPPLFSGVADQPTLPDLIEAAVSRHPEQTAVQFEDKASLTYRELNALANGVAKTLKLRRGDIVPLLMDRSANLPVAMLAILKSGASYTIMGTDVPWERNARVVAECDAEVVLADKKQAHAEFPGTKTINIEELLDAAASHAIHNNDLAGHGIKRPRPGDLCYIIYTSGSTGKPKGTMITHLAAANGILHHTSIAHIPRTLLFYSPTASAAQRTFNSVLIHGGTMVLASKERLANDLAAVINDLHVDAVEMTPTALALLQPTDVPRLKQVTIAGERIPEPLVNQWAANDRLVVRNRYGSSECTQMSHGRRMRPRENPRVLGEPEDTTFACVLWPGTTHLVPVGVPGELCLAGPQLSAGYLKEPGLTGRVFVNNPFSEQLGELYKKMYRTGDKVRRLADGSIEMLGRIDWQAKINGTKVEPADVDRALGEHPDVAAVATVAAEVEEGRLALVTAIVLVKTRVWAQVLPSMRPFAVKALPPFMVPSFWLPLQQLPRSMNGKVDFHALRKAACELGTAGLSQFLVAQPQTRHDPGEDPVDDMERDIARIWATVLGLDKTLVRRHHSFLSLGGNSLLAIKAIGQLRKEGLVTDFANLMADKPLSEVALSVSEHKSSQVAPEVPPFSLLGADAANFVERVQTEFGLDLVEAYPATPLQEGVLATLNQEDGDPYTYRRVWDMEGLDIERLKDSFRRVLVARDIYKTGFVPRGRNLVQVVRNNLGLAWEEWHGSLEAYLDHDKKLFMPLSGPLFRTGLVANRYLVTTTHHALCDFWSHRILFQDVAAVYTGREVPSRPKFNNFIQYLLCQDLVPAREFWASYLQGSPRSIINYAPGEKTTITTRRITLNLKQTTLGSLVHTAWAVLLSHHLGSHDVTFATAVSGREVPLLGISDMDGPTLTTVPQRVKLDDQTKALGQLVKDVRAGFMQVAKYSQVGLRAALQAGQLDPGSIDTLVNVLVKNEDPEFVRDVFKPHGERPLWNSGPWTTLEVEELGKTSEPAEATIEVRLSGTAEARRLEFLADSFIKIATAILESPDQPLSSVHVLGDAEQKYLLNTLSNRGTLVVPSPQLLHARFEKQAELVPDAIAIDWEGVEQVSYGELDRHANQISQLLIQKGVLPGDVVALMLDKSIEAVAAILGVLKSGAAYTPLSAENPAERNSLIVSETKARAVIIHQQDADFALHHVPSSTVSIVINNEATKTTFLSTQPNTKPTVATTPSHLAYILYTSGSTGQPKGIQVPHGSAAAAVGSMITAERRQAGEWRTLQFANLVFDASVQDLFNTLSTGGTLCMAPTERLLSDLAGCVRAMRVRQAILTPTVAGLLRPGDVPGFETLIVGGEPLTRTVVEAWRPACRVLNVYGPTETCMVVSAKEVELGAGPTTISVYRTGDLVRWLPGGELECLGRKDNQVHLHGYRVELGEVEATVRASGLVRDTAVVVVEVNKKPQLAAFCIFNGDKDDTTTTTAVAAIQPPEQHQKVIHALKDCLEHSLPPYMVPYAVLPMVDFPKLPSRKVDRKALGRLAEKMDCVAIYPYVLSSTVGTEHTAVSVQTNDEAMLEALWAEILGVPEQSSIGREANFRSLGGDSISAISLASLARQRGFALSVPDILRHRTLKELATSMTELDTEIESSEIFEIPDSVKTLIDVRGLSCDRDVDYVYPSPPGQTEFLRQGARDKQMWVLNTVRRMPPSIDQDQWIVATEALAKANDILRTSWLQDPEDNKWFGVVLRNAKLSVQRFECQEEAEASNVVAKVYAYRFTFPEPFIRYVTITYPDRSWDLVIKMDHAVYDGTLLRIFDNCFGAIIRGTEIPKHVEFQDFAFAVSAANKSRSLRYWAAKLASTGAKTINAPLVTKATPWLKALAPCSTGLLRNPLPAARAEILEDLAASLGVSPSSIFQAAFQLWLWQTAGRGIQPVGFDYLVSGRSLPGNVAAALPGDPQTINGTPLSAYLTRTHDDFWAATDHGDVGLDDMYAAAGLNRAGAGNRVLFLFQPFNPASPVADNDPNGGLNFRWLVMAKSRVRMFQPYALVVEVAKAPGGVHNLTMFYDDTLFERSEVEAMAAEMAGMIEKVIAACRGKRPPTVGDLFTEY</sequence>
<dbReference type="PROSITE" id="PS50075">
    <property type="entry name" value="CARRIER"/>
    <property type="match status" value="2"/>
</dbReference>
<dbReference type="CDD" id="cd05918">
    <property type="entry name" value="A_NRPS_SidN3_like"/>
    <property type="match status" value="1"/>
</dbReference>
<comment type="caution">
    <text evidence="5">The sequence shown here is derived from an EMBL/GenBank/DDBJ whole genome shotgun (WGS) entry which is preliminary data.</text>
</comment>
<dbReference type="PANTHER" id="PTHR45527:SF1">
    <property type="entry name" value="FATTY ACID SYNTHASE"/>
    <property type="match status" value="1"/>
</dbReference>
<dbReference type="InterPro" id="IPR001242">
    <property type="entry name" value="Condensation_dom"/>
</dbReference>
<dbReference type="Gene3D" id="3.30.559.30">
    <property type="entry name" value="Nonribosomal peptide synthetase, condensation domain"/>
    <property type="match status" value="3"/>
</dbReference>
<name>A0AAN6ZL06_9PEZI</name>
<dbReference type="InterPro" id="IPR020845">
    <property type="entry name" value="AMP-binding_CS"/>
</dbReference>
<evidence type="ECO:0000259" key="4">
    <source>
        <dbReference type="PROSITE" id="PS50075"/>
    </source>
</evidence>
<evidence type="ECO:0000256" key="1">
    <source>
        <dbReference type="ARBA" id="ARBA00022450"/>
    </source>
</evidence>
<dbReference type="SMART" id="SM00823">
    <property type="entry name" value="PKS_PP"/>
    <property type="match status" value="1"/>
</dbReference>
<dbReference type="RefSeq" id="XP_062634860.1">
    <property type="nucleotide sequence ID" value="XM_062777953.1"/>
</dbReference>
<dbReference type="InterPro" id="IPR020806">
    <property type="entry name" value="PKS_PP-bd"/>
</dbReference>
<dbReference type="GeneID" id="87814566"/>
<dbReference type="Gene3D" id="3.40.50.12780">
    <property type="entry name" value="N-terminal domain of ligase-like"/>
    <property type="match status" value="1"/>
</dbReference>
<dbReference type="Gene3D" id="3.30.300.30">
    <property type="match status" value="2"/>
</dbReference>
<dbReference type="Gene3D" id="3.40.50.980">
    <property type="match status" value="2"/>
</dbReference>
<reference evidence="5" key="2">
    <citation type="submission" date="2023-05" db="EMBL/GenBank/DDBJ databases">
        <authorList>
            <consortium name="Lawrence Berkeley National Laboratory"/>
            <person name="Steindorff A."/>
            <person name="Hensen N."/>
            <person name="Bonometti L."/>
            <person name="Westerberg I."/>
            <person name="Brannstrom I.O."/>
            <person name="Guillou S."/>
            <person name="Cros-Aarteil S."/>
            <person name="Calhoun S."/>
            <person name="Haridas S."/>
            <person name="Kuo A."/>
            <person name="Mondo S."/>
            <person name="Pangilinan J."/>
            <person name="Riley R."/>
            <person name="Labutti K."/>
            <person name="Andreopoulos B."/>
            <person name="Lipzen A."/>
            <person name="Chen C."/>
            <person name="Yanf M."/>
            <person name="Daum C."/>
            <person name="Ng V."/>
            <person name="Clum A."/>
            <person name="Ohm R."/>
            <person name="Martin F."/>
            <person name="Silar P."/>
            <person name="Natvig D."/>
            <person name="Lalanne C."/>
            <person name="Gautier V."/>
            <person name="Ament-Velasquez S.L."/>
            <person name="Kruys A."/>
            <person name="Hutchinson M.I."/>
            <person name="Powell A.J."/>
            <person name="Barry K."/>
            <person name="Miller A.N."/>
            <person name="Grigoriev I.V."/>
            <person name="Debuchy R."/>
            <person name="Gladieux P."/>
            <person name="Thoren M.H."/>
            <person name="Johannesson H."/>
        </authorList>
    </citation>
    <scope>NUCLEOTIDE SEQUENCE</scope>
    <source>
        <strain evidence="5">CBS 141.50</strain>
    </source>
</reference>
<dbReference type="GO" id="GO:0031177">
    <property type="term" value="F:phosphopantetheine binding"/>
    <property type="evidence" value="ECO:0007669"/>
    <property type="project" value="InterPro"/>
</dbReference>
<dbReference type="SUPFAM" id="SSF47336">
    <property type="entry name" value="ACP-like"/>
    <property type="match status" value="2"/>
</dbReference>
<dbReference type="FunFam" id="3.30.300.30:FF:000015">
    <property type="entry name" value="Nonribosomal peptide synthase SidD"/>
    <property type="match status" value="1"/>
</dbReference>
<dbReference type="PROSITE" id="PS00455">
    <property type="entry name" value="AMP_BINDING"/>
    <property type="match status" value="2"/>
</dbReference>
<accession>A0AAN6ZL06</accession>
<dbReference type="InterPro" id="IPR023213">
    <property type="entry name" value="CAT-like_dom_sf"/>
</dbReference>
<keyword evidence="1" id="KW-0596">Phosphopantetheine</keyword>
<dbReference type="SUPFAM" id="SSF52777">
    <property type="entry name" value="CoA-dependent acyltransferases"/>
    <property type="match status" value="5"/>
</dbReference>
<protein>
    <recommendedName>
        <fullName evidence="4">Carrier domain-containing protein</fullName>
    </recommendedName>
</protein>
<dbReference type="InterPro" id="IPR000873">
    <property type="entry name" value="AMP-dep_synth/lig_dom"/>
</dbReference>
<dbReference type="GO" id="GO:0043041">
    <property type="term" value="P:amino acid activation for nonribosomal peptide biosynthetic process"/>
    <property type="evidence" value="ECO:0007669"/>
    <property type="project" value="TreeGrafter"/>
</dbReference>
<dbReference type="FunFam" id="3.40.50.980:FF:000001">
    <property type="entry name" value="Non-ribosomal peptide synthetase"/>
    <property type="match status" value="1"/>
</dbReference>
<evidence type="ECO:0000256" key="3">
    <source>
        <dbReference type="ARBA" id="ARBA00022598"/>
    </source>
</evidence>
<dbReference type="Gene3D" id="3.30.559.10">
    <property type="entry name" value="Chloramphenicol acetyltransferase-like domain"/>
    <property type="match status" value="2"/>
</dbReference>
<dbReference type="SUPFAM" id="SSF56801">
    <property type="entry name" value="Acetyl-CoA synthetase-like"/>
    <property type="match status" value="2"/>
</dbReference>
<dbReference type="GO" id="GO:0005737">
    <property type="term" value="C:cytoplasm"/>
    <property type="evidence" value="ECO:0007669"/>
    <property type="project" value="TreeGrafter"/>
</dbReference>